<evidence type="ECO:0000256" key="3">
    <source>
        <dbReference type="ARBA" id="ARBA00022691"/>
    </source>
</evidence>
<dbReference type="NCBIfam" id="NF000986">
    <property type="entry name" value="PRK00103.1-4"/>
    <property type="match status" value="1"/>
</dbReference>
<comment type="catalytic activity">
    <reaction evidence="5">
        <text>pseudouridine(1915) in 23S rRNA + S-adenosyl-L-methionine = N(3)-methylpseudouridine(1915) in 23S rRNA + S-adenosyl-L-homocysteine + H(+)</text>
        <dbReference type="Rhea" id="RHEA:42752"/>
        <dbReference type="Rhea" id="RHEA-COMP:10221"/>
        <dbReference type="Rhea" id="RHEA-COMP:10222"/>
        <dbReference type="ChEBI" id="CHEBI:15378"/>
        <dbReference type="ChEBI" id="CHEBI:57856"/>
        <dbReference type="ChEBI" id="CHEBI:59789"/>
        <dbReference type="ChEBI" id="CHEBI:65314"/>
        <dbReference type="ChEBI" id="CHEBI:74486"/>
        <dbReference type="EC" id="2.1.1.177"/>
    </reaction>
</comment>
<evidence type="ECO:0000256" key="5">
    <source>
        <dbReference type="HAMAP-Rule" id="MF_00658"/>
    </source>
</evidence>
<sequence>MPSWVYEGVNEYRKRLHDSIAISIIEIPLQRRGKSSDIARIMEKEMLEMQAAIPANAHIVALEINGESFTSEGLAEKLNSLQMHTSHLCFLIGGPEGLSPLLVAKSHAKWSLSKLTMPHPIVRIVLMEAIYRAWSILHNHPYHK</sequence>
<dbReference type="STRING" id="45056.Lade_0700"/>
<keyword evidence="2 5" id="KW-0808">Transferase</keyword>
<gene>
    <name evidence="5" type="primary">rlmH</name>
    <name evidence="6" type="ORF">Lade_0700</name>
</gene>
<accession>A0A0W0R4T3</accession>
<dbReference type="HAMAP" id="MF_00658">
    <property type="entry name" value="23SrRNA_methyltr_H"/>
    <property type="match status" value="1"/>
</dbReference>
<proteinExistence type="inferred from homology"/>
<keyword evidence="5" id="KW-0963">Cytoplasm</keyword>
<dbReference type="EMBL" id="LNKA01000001">
    <property type="protein sequence ID" value="KTC66042.1"/>
    <property type="molecule type" value="Genomic_DNA"/>
</dbReference>
<dbReference type="PANTHER" id="PTHR33603">
    <property type="entry name" value="METHYLTRANSFERASE"/>
    <property type="match status" value="1"/>
</dbReference>
<feature type="binding site" evidence="5">
    <location>
        <begin position="112"/>
        <end position="117"/>
    </location>
    <ligand>
        <name>S-adenosyl-L-methionine</name>
        <dbReference type="ChEBI" id="CHEBI:59789"/>
    </ligand>
</feature>
<keyword evidence="5" id="KW-0698">rRNA processing</keyword>
<comment type="function">
    <text evidence="5">Specifically methylates the pseudouridine at position 1915 (m3Psi1915) in 23S rRNA.</text>
</comment>
<dbReference type="InterPro" id="IPR003742">
    <property type="entry name" value="RlmH-like"/>
</dbReference>
<dbReference type="PIRSF" id="PIRSF004505">
    <property type="entry name" value="MT_bac"/>
    <property type="match status" value="1"/>
</dbReference>
<dbReference type="GO" id="GO:0005737">
    <property type="term" value="C:cytoplasm"/>
    <property type="evidence" value="ECO:0007669"/>
    <property type="project" value="UniProtKB-SubCell"/>
</dbReference>
<feature type="binding site" evidence="5">
    <location>
        <position position="93"/>
    </location>
    <ligand>
        <name>S-adenosyl-L-methionine</name>
        <dbReference type="ChEBI" id="CHEBI:59789"/>
    </ligand>
</feature>
<evidence type="ECO:0000313" key="6">
    <source>
        <dbReference type="EMBL" id="KTC66042.1"/>
    </source>
</evidence>
<dbReference type="GO" id="GO:0070038">
    <property type="term" value="F:rRNA (pseudouridine-N3-)-methyltransferase activity"/>
    <property type="evidence" value="ECO:0007669"/>
    <property type="project" value="UniProtKB-UniRule"/>
</dbReference>
<evidence type="ECO:0000256" key="1">
    <source>
        <dbReference type="ARBA" id="ARBA00022603"/>
    </source>
</evidence>
<dbReference type="PATRIC" id="fig|45056.6.peg.723"/>
<comment type="subcellular location">
    <subcellularLocation>
        <location evidence="5">Cytoplasm</location>
    </subcellularLocation>
</comment>
<protein>
    <recommendedName>
        <fullName evidence="5">Ribosomal RNA large subunit methyltransferase H</fullName>
        <ecNumber evidence="5">2.1.1.177</ecNumber>
    </recommendedName>
    <alternativeName>
        <fullName evidence="5">23S rRNA (pseudouridine1915-N3)-methyltransferase</fullName>
    </alternativeName>
    <alternativeName>
        <fullName evidence="5">23S rRNA m3Psi1915 methyltransferase</fullName>
    </alternativeName>
    <alternativeName>
        <fullName evidence="5">rRNA (pseudouridine-N3-)-methyltransferase RlmH</fullName>
    </alternativeName>
</protein>
<comment type="similarity">
    <text evidence="4 5">Belongs to the RNA methyltransferase RlmH family.</text>
</comment>
<dbReference type="NCBIfam" id="TIGR00246">
    <property type="entry name" value="tRNA_RlmH_YbeA"/>
    <property type="match status" value="1"/>
</dbReference>
<evidence type="ECO:0000313" key="7">
    <source>
        <dbReference type="Proteomes" id="UP000054859"/>
    </source>
</evidence>
<comment type="caution">
    <text evidence="6">The sequence shown here is derived from an EMBL/GenBank/DDBJ whole genome shotgun (WGS) entry which is preliminary data.</text>
</comment>
<comment type="subunit">
    <text evidence="5">Homodimer.</text>
</comment>
<feature type="binding site" evidence="5">
    <location>
        <position position="62"/>
    </location>
    <ligand>
        <name>S-adenosyl-L-methionine</name>
        <dbReference type="ChEBI" id="CHEBI:59789"/>
    </ligand>
</feature>
<reference evidence="6 7" key="1">
    <citation type="submission" date="2015-11" db="EMBL/GenBank/DDBJ databases">
        <title>Identification of large and diverse effector repertoires of 38 Legionella species.</title>
        <authorList>
            <person name="Burstein D."/>
            <person name="Amaro F."/>
            <person name="Zusman T."/>
            <person name="Lifshitz Z."/>
            <person name="Cohen O."/>
            <person name="Gilbert J.A."/>
            <person name="Pupko T."/>
            <person name="Shuman H.A."/>
            <person name="Segal G."/>
        </authorList>
    </citation>
    <scope>NUCLEOTIDE SEQUENCE [LARGE SCALE GENOMIC DNA]</scope>
    <source>
        <strain evidence="6 7">1762-AUS-E</strain>
    </source>
</reference>
<evidence type="ECO:0000256" key="2">
    <source>
        <dbReference type="ARBA" id="ARBA00022679"/>
    </source>
</evidence>
<organism evidence="6 7">
    <name type="scientific">Legionella adelaidensis</name>
    <dbReference type="NCBI Taxonomy" id="45056"/>
    <lineage>
        <taxon>Bacteria</taxon>
        <taxon>Pseudomonadati</taxon>
        <taxon>Pseudomonadota</taxon>
        <taxon>Gammaproteobacteria</taxon>
        <taxon>Legionellales</taxon>
        <taxon>Legionellaceae</taxon>
        <taxon>Legionella</taxon>
    </lineage>
</organism>
<keyword evidence="7" id="KW-1185">Reference proteome</keyword>
<evidence type="ECO:0000256" key="4">
    <source>
        <dbReference type="ARBA" id="ARBA00038303"/>
    </source>
</evidence>
<dbReference type="PANTHER" id="PTHR33603:SF1">
    <property type="entry name" value="RIBOSOMAL RNA LARGE SUBUNIT METHYLTRANSFERASE H"/>
    <property type="match status" value="1"/>
</dbReference>
<dbReference type="Proteomes" id="UP000054859">
    <property type="component" value="Unassembled WGS sequence"/>
</dbReference>
<dbReference type="CDD" id="cd18081">
    <property type="entry name" value="RlmH-like"/>
    <property type="match status" value="1"/>
</dbReference>
<keyword evidence="1 5" id="KW-0489">Methyltransferase</keyword>
<name>A0A0W0R4T3_9GAMM</name>
<dbReference type="SUPFAM" id="SSF75217">
    <property type="entry name" value="alpha/beta knot"/>
    <property type="match status" value="1"/>
</dbReference>
<dbReference type="Gene3D" id="3.40.1280.10">
    <property type="match status" value="1"/>
</dbReference>
<dbReference type="InterPro" id="IPR029026">
    <property type="entry name" value="tRNA_m1G_MTases_N"/>
</dbReference>
<dbReference type="InterPro" id="IPR029028">
    <property type="entry name" value="Alpha/beta_knot_MTases"/>
</dbReference>
<dbReference type="Pfam" id="PF02590">
    <property type="entry name" value="SPOUT_MTase"/>
    <property type="match status" value="1"/>
</dbReference>
<keyword evidence="3 5" id="KW-0949">S-adenosyl-L-methionine</keyword>
<dbReference type="EC" id="2.1.1.177" evidence="5"/>
<dbReference type="AlphaFoldDB" id="A0A0W0R4T3"/>